<evidence type="ECO:0000313" key="2">
    <source>
        <dbReference type="Proteomes" id="UP001140087"/>
    </source>
</evidence>
<proteinExistence type="predicted"/>
<accession>A0ACC1L942</accession>
<organism evidence="1 2">
    <name type="scientific">Coemansia helicoidea</name>
    <dbReference type="NCBI Taxonomy" id="1286919"/>
    <lineage>
        <taxon>Eukaryota</taxon>
        <taxon>Fungi</taxon>
        <taxon>Fungi incertae sedis</taxon>
        <taxon>Zoopagomycota</taxon>
        <taxon>Kickxellomycotina</taxon>
        <taxon>Kickxellomycetes</taxon>
        <taxon>Kickxellales</taxon>
        <taxon>Kickxellaceae</taxon>
        <taxon>Coemansia</taxon>
    </lineage>
</organism>
<dbReference type="Proteomes" id="UP001140087">
    <property type="component" value="Unassembled WGS sequence"/>
</dbReference>
<name>A0ACC1L942_9FUNG</name>
<reference evidence="1" key="1">
    <citation type="submission" date="2022-07" db="EMBL/GenBank/DDBJ databases">
        <title>Phylogenomic reconstructions and comparative analyses of Kickxellomycotina fungi.</title>
        <authorList>
            <person name="Reynolds N.K."/>
            <person name="Stajich J.E."/>
            <person name="Barry K."/>
            <person name="Grigoriev I.V."/>
            <person name="Crous P."/>
            <person name="Smith M.E."/>
        </authorList>
    </citation>
    <scope>NUCLEOTIDE SEQUENCE</scope>
    <source>
        <strain evidence="1">BCRC 34780</strain>
    </source>
</reference>
<protein>
    <submittedName>
        <fullName evidence="1">Protein gir2</fullName>
    </submittedName>
</protein>
<dbReference type="EMBL" id="JANBUN010000450">
    <property type="protein sequence ID" value="KAJ2803669.1"/>
    <property type="molecule type" value="Genomic_DNA"/>
</dbReference>
<gene>
    <name evidence="1" type="primary">GIR2</name>
    <name evidence="1" type="ORF">H4R21_001943</name>
</gene>
<sequence length="254" mass="27476">MTMADARYAEEQASELEILQSIYPTELTQHSATEFSISIAIDEEDVLPCTLDLAISYTPEYPDELPGFSISVVEDEDAPEPGETDAVLDAADVATLGAAVRATGEESRGIAMVFSMAAALKEAAGQLLIDKTNDLKRKREARLQREIAAEQAKFVGTPVTRESFLAWKAAFDAEMSAPAATGADAADPKAPRRAIARPDDRPTGRRLFEQDRSLAKSDSKFLADGDVSVDTSRRDRERDAADDDGSGDDDDDDQ</sequence>
<evidence type="ECO:0000313" key="1">
    <source>
        <dbReference type="EMBL" id="KAJ2803669.1"/>
    </source>
</evidence>
<keyword evidence="2" id="KW-1185">Reference proteome</keyword>
<comment type="caution">
    <text evidence="1">The sequence shown here is derived from an EMBL/GenBank/DDBJ whole genome shotgun (WGS) entry which is preliminary data.</text>
</comment>